<dbReference type="OrthoDB" id="6161362at2759"/>
<organism evidence="2 3">
    <name type="scientific">Mytilus edulis</name>
    <name type="common">Blue mussel</name>
    <dbReference type="NCBI Taxonomy" id="6550"/>
    <lineage>
        <taxon>Eukaryota</taxon>
        <taxon>Metazoa</taxon>
        <taxon>Spiralia</taxon>
        <taxon>Lophotrochozoa</taxon>
        <taxon>Mollusca</taxon>
        <taxon>Bivalvia</taxon>
        <taxon>Autobranchia</taxon>
        <taxon>Pteriomorphia</taxon>
        <taxon>Mytilida</taxon>
        <taxon>Mytiloidea</taxon>
        <taxon>Mytilidae</taxon>
        <taxon>Mytilinae</taxon>
        <taxon>Mytilus</taxon>
    </lineage>
</organism>
<dbReference type="EMBL" id="CAJPWZ010000503">
    <property type="protein sequence ID" value="CAG2195059.1"/>
    <property type="molecule type" value="Genomic_DNA"/>
</dbReference>
<comment type="caution">
    <text evidence="2">The sequence shown here is derived from an EMBL/GenBank/DDBJ whole genome shotgun (WGS) entry which is preliminary data.</text>
</comment>
<evidence type="ECO:0000313" key="2">
    <source>
        <dbReference type="EMBL" id="CAG2195059.1"/>
    </source>
</evidence>
<dbReference type="AlphaFoldDB" id="A0A8S3QN48"/>
<feature type="compositionally biased region" description="Basic and acidic residues" evidence="1">
    <location>
        <begin position="223"/>
        <end position="250"/>
    </location>
</feature>
<evidence type="ECO:0000256" key="1">
    <source>
        <dbReference type="SAM" id="MobiDB-lite"/>
    </source>
</evidence>
<reference evidence="2" key="1">
    <citation type="submission" date="2021-03" db="EMBL/GenBank/DDBJ databases">
        <authorList>
            <person name="Bekaert M."/>
        </authorList>
    </citation>
    <scope>NUCLEOTIDE SEQUENCE</scope>
</reference>
<evidence type="ECO:0000313" key="3">
    <source>
        <dbReference type="Proteomes" id="UP000683360"/>
    </source>
</evidence>
<protein>
    <submittedName>
        <fullName evidence="2">Uncharacterized protein</fullName>
    </submittedName>
</protein>
<feature type="compositionally biased region" description="Basic residues" evidence="1">
    <location>
        <begin position="297"/>
        <end position="308"/>
    </location>
</feature>
<feature type="compositionally biased region" description="Acidic residues" evidence="1">
    <location>
        <begin position="190"/>
        <end position="209"/>
    </location>
</feature>
<gene>
    <name evidence="2" type="ORF">MEDL_10042</name>
</gene>
<feature type="region of interest" description="Disordered" evidence="1">
    <location>
        <begin position="174"/>
        <end position="440"/>
    </location>
</feature>
<feature type="compositionally biased region" description="Basic and acidic residues" evidence="1">
    <location>
        <begin position="473"/>
        <end position="489"/>
    </location>
</feature>
<sequence length="495" mass="56688">MVFLQCSLCKFKGKRKNAVDHFLKRHLPENDVPYFCVLCKFRAINKFKWEKHLSSFPKHISAVNSCHTMLSDKVYCIESDKKFELDISPNGQLIPIEYTSVQPSNIPFEENIEPVPEYSEEVVIVEMTEEDQTIFTLKEEISNLTDTLVKERNQFENYLNKMEETKKNLKSELNQTKAELHVQTPAPTDEKEEDERIEADQQLDQDLDQEEGKAEVPQVNIEIVDHDDTTPTEEKKDEDVETDANKESSKTPRKMTPKKKELEKSDYKKPKVASRLADYINQPVPELSEEEKLERAKNRKNKFQKKVVKKVEKEDKNTSQSENRHKKVEKEPPKIIKRTPPKSKWDAVMNKIEDNQSAPPKPKTEVKSKLQEYLSTPIPVKKETEIKPPKKVSNMPTPDYSKIKSKLNLAAPPPAAKKVDNKKKSKLPAPGNLKRHSSISSNASSLMKLDLNDSGSSQIFGSALTSARSSFSDLHKEVSQDSKSHDKPSSKYKVT</sequence>
<keyword evidence="3" id="KW-1185">Reference proteome</keyword>
<feature type="compositionally biased region" description="Basic and acidic residues" evidence="1">
    <location>
        <begin position="258"/>
        <end position="269"/>
    </location>
</feature>
<accession>A0A8S3QN48</accession>
<dbReference type="Proteomes" id="UP000683360">
    <property type="component" value="Unassembled WGS sequence"/>
</dbReference>
<name>A0A8S3QN48_MYTED</name>
<proteinExistence type="predicted"/>
<feature type="region of interest" description="Disordered" evidence="1">
    <location>
        <begin position="470"/>
        <end position="495"/>
    </location>
</feature>